<name>A0A4Y2K2Q5_ARAVE</name>
<protein>
    <submittedName>
        <fullName evidence="1">Uncharacterized protein</fullName>
    </submittedName>
</protein>
<dbReference type="EMBL" id="BGPR01192981">
    <property type="protein sequence ID" value="GBM96604.1"/>
    <property type="molecule type" value="Genomic_DNA"/>
</dbReference>
<dbReference type="AlphaFoldDB" id="A0A4Y2K2Q5"/>
<comment type="caution">
    <text evidence="1">The sequence shown here is derived from an EMBL/GenBank/DDBJ whole genome shotgun (WGS) entry which is preliminary data.</text>
</comment>
<organism evidence="1 2">
    <name type="scientific">Araneus ventricosus</name>
    <name type="common">Orbweaver spider</name>
    <name type="synonym">Epeira ventricosa</name>
    <dbReference type="NCBI Taxonomy" id="182803"/>
    <lineage>
        <taxon>Eukaryota</taxon>
        <taxon>Metazoa</taxon>
        <taxon>Ecdysozoa</taxon>
        <taxon>Arthropoda</taxon>
        <taxon>Chelicerata</taxon>
        <taxon>Arachnida</taxon>
        <taxon>Araneae</taxon>
        <taxon>Araneomorphae</taxon>
        <taxon>Entelegynae</taxon>
        <taxon>Araneoidea</taxon>
        <taxon>Araneidae</taxon>
        <taxon>Araneus</taxon>
    </lineage>
</organism>
<evidence type="ECO:0000313" key="2">
    <source>
        <dbReference type="Proteomes" id="UP000499080"/>
    </source>
</evidence>
<proteinExistence type="predicted"/>
<accession>A0A4Y2K2Q5</accession>
<dbReference type="Proteomes" id="UP000499080">
    <property type="component" value="Unassembled WGS sequence"/>
</dbReference>
<keyword evidence="2" id="KW-1185">Reference proteome</keyword>
<sequence length="44" mass="4817">TLLFSATLNQKTQDLVKVALPKKPLYIGVDDDDEEATVEGLTQV</sequence>
<evidence type="ECO:0000313" key="1">
    <source>
        <dbReference type="EMBL" id="GBM96604.1"/>
    </source>
</evidence>
<feature type="non-terminal residue" evidence="1">
    <location>
        <position position="1"/>
    </location>
</feature>
<reference evidence="1 2" key="1">
    <citation type="journal article" date="2019" name="Sci. Rep.">
        <title>Orb-weaving spider Araneus ventricosus genome elucidates the spidroin gene catalogue.</title>
        <authorList>
            <person name="Kono N."/>
            <person name="Nakamura H."/>
            <person name="Ohtoshi R."/>
            <person name="Moran D.A.P."/>
            <person name="Shinohara A."/>
            <person name="Yoshida Y."/>
            <person name="Fujiwara M."/>
            <person name="Mori M."/>
            <person name="Tomita M."/>
            <person name="Arakawa K."/>
        </authorList>
    </citation>
    <scope>NUCLEOTIDE SEQUENCE [LARGE SCALE GENOMIC DNA]</scope>
</reference>
<dbReference type="OrthoDB" id="10259640at2759"/>
<gene>
    <name evidence="1" type="ORF">AVEN_236287_1</name>
</gene>